<feature type="non-terminal residue" evidence="3">
    <location>
        <position position="1"/>
    </location>
</feature>
<feature type="domain" description="DUF8040" evidence="2">
    <location>
        <begin position="56"/>
        <end position="138"/>
    </location>
</feature>
<keyword evidence="1" id="KW-1133">Transmembrane helix</keyword>
<comment type="caution">
    <text evidence="3">The sequence shown here is derived from an EMBL/GenBank/DDBJ whole genome shotgun (WGS) entry which is preliminary data.</text>
</comment>
<dbReference type="OrthoDB" id="689008at2759"/>
<keyword evidence="4" id="KW-1185">Reference proteome</keyword>
<dbReference type="Proteomes" id="UP000324897">
    <property type="component" value="Chromosome 3"/>
</dbReference>
<dbReference type="InterPro" id="IPR058353">
    <property type="entry name" value="DUF8040"/>
</dbReference>
<organism evidence="3 4">
    <name type="scientific">Eragrostis curvula</name>
    <name type="common">weeping love grass</name>
    <dbReference type="NCBI Taxonomy" id="38414"/>
    <lineage>
        <taxon>Eukaryota</taxon>
        <taxon>Viridiplantae</taxon>
        <taxon>Streptophyta</taxon>
        <taxon>Embryophyta</taxon>
        <taxon>Tracheophyta</taxon>
        <taxon>Spermatophyta</taxon>
        <taxon>Magnoliopsida</taxon>
        <taxon>Liliopsida</taxon>
        <taxon>Poales</taxon>
        <taxon>Poaceae</taxon>
        <taxon>PACMAD clade</taxon>
        <taxon>Chloridoideae</taxon>
        <taxon>Eragrostideae</taxon>
        <taxon>Eragrostidinae</taxon>
        <taxon>Eragrostis</taxon>
    </lineage>
</organism>
<dbReference type="Gramene" id="TVU10403">
    <property type="protein sequence ID" value="TVU10403"/>
    <property type="gene ID" value="EJB05_43929"/>
</dbReference>
<evidence type="ECO:0000313" key="4">
    <source>
        <dbReference type="Proteomes" id="UP000324897"/>
    </source>
</evidence>
<dbReference type="PANTHER" id="PTHR22930:SF259">
    <property type="entry name" value="OS08G0106900 PROTEIN"/>
    <property type="match status" value="1"/>
</dbReference>
<feature type="transmembrane region" description="Helical" evidence="1">
    <location>
        <begin position="9"/>
        <end position="27"/>
    </location>
</feature>
<proteinExistence type="predicted"/>
<evidence type="ECO:0000256" key="1">
    <source>
        <dbReference type="SAM" id="Phobius"/>
    </source>
</evidence>
<evidence type="ECO:0000259" key="2">
    <source>
        <dbReference type="Pfam" id="PF26138"/>
    </source>
</evidence>
<dbReference type="EMBL" id="RWGY01000039">
    <property type="protein sequence ID" value="TVU10403.1"/>
    <property type="molecule type" value="Genomic_DNA"/>
</dbReference>
<reference evidence="3 4" key="1">
    <citation type="journal article" date="2019" name="Sci. Rep.">
        <title>A high-quality genome of Eragrostis curvula grass provides insights into Poaceae evolution and supports new strategies to enhance forage quality.</title>
        <authorList>
            <person name="Carballo J."/>
            <person name="Santos B.A.C.M."/>
            <person name="Zappacosta D."/>
            <person name="Garbus I."/>
            <person name="Selva J.P."/>
            <person name="Gallo C.A."/>
            <person name="Diaz A."/>
            <person name="Albertini E."/>
            <person name="Caccamo M."/>
            <person name="Echenique V."/>
        </authorList>
    </citation>
    <scope>NUCLEOTIDE SEQUENCE [LARGE SCALE GENOMIC DNA]</scope>
    <source>
        <strain evidence="4">cv. Victoria</strain>
        <tissue evidence="3">Leaf</tissue>
    </source>
</reference>
<evidence type="ECO:0000313" key="3">
    <source>
        <dbReference type="EMBL" id="TVU10403.1"/>
    </source>
</evidence>
<keyword evidence="1" id="KW-0812">Transmembrane</keyword>
<sequence>MDLEARRRSAAALVVAVAAWMLLWFRLRIVESSSSSISYGPILERDIARQSNLSYIYNSDDVHCVNLLRMRRAPFFRLCDLFRARDMLRDTIHASIEEQVAMFLHVVGHNERFRVVNLTFRRSVETTSRYFQAVLYAVGELRNEMIVPPSTDVHPKILNSTRWYPYFKDCIGAIDGTHVLARVPVRMQAAFR</sequence>
<feature type="non-terminal residue" evidence="3">
    <location>
        <position position="192"/>
    </location>
</feature>
<accession>A0A5J9TG61</accession>
<protein>
    <recommendedName>
        <fullName evidence="2">DUF8040 domain-containing protein</fullName>
    </recommendedName>
</protein>
<dbReference type="AlphaFoldDB" id="A0A5J9TG61"/>
<gene>
    <name evidence="3" type="ORF">EJB05_43929</name>
</gene>
<dbReference type="InterPro" id="IPR045249">
    <property type="entry name" value="HARBI1-like"/>
</dbReference>
<name>A0A5J9TG61_9POAL</name>
<dbReference type="Pfam" id="PF26138">
    <property type="entry name" value="DUF8040"/>
    <property type="match status" value="1"/>
</dbReference>
<dbReference type="PANTHER" id="PTHR22930">
    <property type="match status" value="1"/>
</dbReference>
<keyword evidence="1" id="KW-0472">Membrane</keyword>